<reference evidence="2 3" key="1">
    <citation type="submission" date="2008-07" db="EMBL/GenBank/DDBJ databases">
        <authorList>
            <person name="El-Sayed N."/>
            <person name="Caler E."/>
            <person name="Inman J."/>
            <person name="Amedeo P."/>
            <person name="Hass B."/>
            <person name="Wortman J."/>
        </authorList>
    </citation>
    <scope>NUCLEOTIDE SEQUENCE [LARGE SCALE GENOMIC DNA]</scope>
    <source>
        <strain evidence="3">ATCC 50983 / TXsc</strain>
    </source>
</reference>
<dbReference type="GeneID" id="9061506"/>
<accession>C5KH65</accession>
<protein>
    <submittedName>
        <fullName evidence="2">Uncharacterized protein</fullName>
    </submittedName>
</protein>
<dbReference type="AlphaFoldDB" id="C5KH65"/>
<evidence type="ECO:0000313" key="2">
    <source>
        <dbReference type="EMBL" id="EER15927.1"/>
    </source>
</evidence>
<sequence length="155" mass="16025">MLAAAPTSVLGSILPTAAAAAAPDLALLREPTQQPTPEDPRTQAEATERLLMPMNGQGALAGIDGSGIVYRPLSMLAKDSTAETVTGNPRSGGALLAQLPEPAGPVAERLERNVMQLQLGRDAVGPQMSKVTSALASLKDRGGAASRADSHEWHR</sequence>
<feature type="region of interest" description="Disordered" evidence="1">
    <location>
        <begin position="121"/>
        <end position="155"/>
    </location>
</feature>
<dbReference type="InParanoid" id="C5KH65"/>
<proteinExistence type="predicted"/>
<dbReference type="Proteomes" id="UP000007800">
    <property type="component" value="Unassembled WGS sequence"/>
</dbReference>
<keyword evidence="3" id="KW-1185">Reference proteome</keyword>
<dbReference type="EMBL" id="GG673069">
    <property type="protein sequence ID" value="EER15927.1"/>
    <property type="molecule type" value="Genomic_DNA"/>
</dbReference>
<evidence type="ECO:0000256" key="1">
    <source>
        <dbReference type="SAM" id="MobiDB-lite"/>
    </source>
</evidence>
<evidence type="ECO:0000313" key="3">
    <source>
        <dbReference type="Proteomes" id="UP000007800"/>
    </source>
</evidence>
<feature type="compositionally biased region" description="Basic and acidic residues" evidence="1">
    <location>
        <begin position="138"/>
        <end position="155"/>
    </location>
</feature>
<organism evidence="3">
    <name type="scientific">Perkinsus marinus (strain ATCC 50983 / TXsc)</name>
    <dbReference type="NCBI Taxonomy" id="423536"/>
    <lineage>
        <taxon>Eukaryota</taxon>
        <taxon>Sar</taxon>
        <taxon>Alveolata</taxon>
        <taxon>Perkinsozoa</taxon>
        <taxon>Perkinsea</taxon>
        <taxon>Perkinsida</taxon>
        <taxon>Perkinsidae</taxon>
        <taxon>Perkinsus</taxon>
    </lineage>
</organism>
<name>C5KH65_PERM5</name>
<dbReference type="RefSeq" id="XP_002784131.1">
    <property type="nucleotide sequence ID" value="XM_002784085.1"/>
</dbReference>
<gene>
    <name evidence="2" type="ORF">Pmar_PMAR003385</name>
</gene>